<dbReference type="AlphaFoldDB" id="A0A6N7ISI3"/>
<name>A0A6N7ISI3_9FIRM</name>
<organism evidence="1 2">
    <name type="scientific">Desulfofundulus thermobenzoicus</name>
    <dbReference type="NCBI Taxonomy" id="29376"/>
    <lineage>
        <taxon>Bacteria</taxon>
        <taxon>Bacillati</taxon>
        <taxon>Bacillota</taxon>
        <taxon>Clostridia</taxon>
        <taxon>Eubacteriales</taxon>
        <taxon>Peptococcaceae</taxon>
        <taxon>Desulfofundulus</taxon>
    </lineage>
</organism>
<dbReference type="Proteomes" id="UP000441717">
    <property type="component" value="Unassembled WGS sequence"/>
</dbReference>
<comment type="caution">
    <text evidence="1">The sequence shown here is derived from an EMBL/GenBank/DDBJ whole genome shotgun (WGS) entry which is preliminary data.</text>
</comment>
<evidence type="ECO:0000313" key="2">
    <source>
        <dbReference type="Proteomes" id="UP000441717"/>
    </source>
</evidence>
<proteinExistence type="predicted"/>
<accession>A0A6N7ISI3</accession>
<keyword evidence="2" id="KW-1185">Reference proteome</keyword>
<protein>
    <submittedName>
        <fullName evidence="1">DUF499 domain-containing protein</fullName>
    </submittedName>
</protein>
<dbReference type="Pfam" id="PF04465">
    <property type="entry name" value="DUF499"/>
    <property type="match status" value="1"/>
</dbReference>
<sequence>MNKLPWTPWHQVVRLRDDIRSGELSLAVFAADLYDVVMGRAKPVYQDPTEFFALTYPTFNLRELARDVLNRLAGKSEKAVRQLELTYGGGKTHTLITLYHLVADPAGLPDLPAVREFIEHAGITPPGARVACLPFDKLDVEKGMEIKAPDGQVRWLKHPWSVLAWQIAGTEGLRLLHPDGADAERESAPAENLLTDLFALPGREGLSTLILMDEVLVYAREKIGLDPVWRGRLQNFFQYLTQAATKVERCAVVVSLLASDPRKSDALGKEIAKEMYDIFRREQEEGVQPVVKEDVAEVLRRRLFTAESIRDREAFRPHVMAALKGITELDDQTKKDAKAAEERFLRSFPFHPDLTEIFYVKWTQLEGFQRARGVLRTFALALREAEKWDHCPLIAANVFLSAPGSGDISAAARELTTVAASEEYEGKRQEWAGILEGELAKARAIQAETPGLKFREVEQAVLAAFIHSQPIGQKALTRELFILLGHTRPDRIDLAKALGRWAEVSWFLDEAALSDAETRGDGRQALPKTWRLGSKPNLRQMHSEACRRVPAELIEARLIDAISGLKSLTAGASAAGARVHNLPERPKDIEDDGEFHYAVLGPKAASTAGNPSVEAKRFIEETTGPDRPRVYRNAVVLAVPSREGLEIARDRIREYLGWEEVRNMLKGQEIDPVRAAVLNARTEGAKKEIAGAVRQAYCLAVTVSEKNEILAYKLTVGAEPLFNIIKADPRVRIQETAISAEALLPEGPYNLWREGETARRVKDLVGAFAQFPHLPKMLRRKEILETLILGVKEGLFVLRAVRPDRSVRTIWRAEPLEADLKDPGLELVLPEAATLSEIPAALLVPGVLPGLWPTPPGIAVRDVVAFFRGGNVVQVPREGYIEPVVIPKAEPEVVYAAIAEAVEAGKLWLTTDAASVFAEEIPAGVLTGDARLQPPPPPVPVTAVLPDNLPAAWPGQKTTALGIAAALSQKAGRSLPWVTVREAIDGAIKARLLEKTIDSGPWPCDFGGARQVKLRVPAGEVVPPPAPPPPLPPQPGFKAAQAELRPHQIQDLAEIIGELVNAAAGYELVFRLRVELGGAGTLPDEVVQTVNRLLAGVAKDLQLK</sequence>
<dbReference type="RefSeq" id="WP_152947460.1">
    <property type="nucleotide sequence ID" value="NZ_WHYR01000036.1"/>
</dbReference>
<dbReference type="InterPro" id="IPR007555">
    <property type="entry name" value="DUF499"/>
</dbReference>
<gene>
    <name evidence="1" type="ORF">GFC01_12375</name>
</gene>
<dbReference type="OrthoDB" id="9757917at2"/>
<evidence type="ECO:0000313" key="1">
    <source>
        <dbReference type="EMBL" id="MQL53034.1"/>
    </source>
</evidence>
<dbReference type="EMBL" id="WHYR01000036">
    <property type="protein sequence ID" value="MQL53034.1"/>
    <property type="molecule type" value="Genomic_DNA"/>
</dbReference>
<reference evidence="1 2" key="1">
    <citation type="submission" date="2019-10" db="EMBL/GenBank/DDBJ databases">
        <title>Comparative genomics of sulfur disproportionating microorganisms.</title>
        <authorList>
            <person name="Ward L.M."/>
            <person name="Bertran E."/>
            <person name="Johnston D."/>
        </authorList>
    </citation>
    <scope>NUCLEOTIDE SEQUENCE [LARGE SCALE GENOMIC DNA]</scope>
    <source>
        <strain evidence="1 2">DSM 14055</strain>
    </source>
</reference>